<accession>A0A178V0K5</accession>
<dbReference type="Proteomes" id="UP000078284">
    <property type="component" value="Chromosome 4"/>
</dbReference>
<comment type="caution">
    <text evidence="1">The sequence shown here is derived from an EMBL/GenBank/DDBJ whole genome shotgun (WGS) entry which is preliminary data.</text>
</comment>
<reference evidence="2" key="1">
    <citation type="journal article" date="2016" name="Proc. Natl. Acad. Sci. U.S.A.">
        <title>Chromosome-level assembly of Arabidopsis thaliana Ler reveals the extent of translocation and inversion polymorphisms.</title>
        <authorList>
            <person name="Zapata L."/>
            <person name="Ding J."/>
            <person name="Willing E.M."/>
            <person name="Hartwig B."/>
            <person name="Bezdan D."/>
            <person name="Jiao W.B."/>
            <person name="Patel V."/>
            <person name="Velikkakam James G."/>
            <person name="Koornneef M."/>
            <person name="Ossowski S."/>
            <person name="Schneeberger K."/>
        </authorList>
    </citation>
    <scope>NUCLEOTIDE SEQUENCE [LARGE SCALE GENOMIC DNA]</scope>
    <source>
        <strain evidence="2">cv. Landsberg erecta</strain>
    </source>
</reference>
<dbReference type="EMBL" id="LUHQ01000004">
    <property type="protein sequence ID" value="OAO99856.1"/>
    <property type="molecule type" value="Genomic_DNA"/>
</dbReference>
<evidence type="ECO:0000313" key="2">
    <source>
        <dbReference type="Proteomes" id="UP000078284"/>
    </source>
</evidence>
<sequence length="50" mass="6021">MGLSLRHDQKMEYFHDLWRACRGAMRVRCNETRAWIAKVDGIYLVRIEKP</sequence>
<protein>
    <submittedName>
        <fullName evidence="1">Uncharacterized protein</fullName>
    </submittedName>
</protein>
<proteinExistence type="predicted"/>
<organism evidence="1 2">
    <name type="scientific">Arabidopsis thaliana</name>
    <name type="common">Mouse-ear cress</name>
    <dbReference type="NCBI Taxonomy" id="3702"/>
    <lineage>
        <taxon>Eukaryota</taxon>
        <taxon>Viridiplantae</taxon>
        <taxon>Streptophyta</taxon>
        <taxon>Embryophyta</taxon>
        <taxon>Tracheophyta</taxon>
        <taxon>Spermatophyta</taxon>
        <taxon>Magnoliopsida</taxon>
        <taxon>eudicotyledons</taxon>
        <taxon>Gunneridae</taxon>
        <taxon>Pentapetalae</taxon>
        <taxon>rosids</taxon>
        <taxon>malvids</taxon>
        <taxon>Brassicales</taxon>
        <taxon>Brassicaceae</taxon>
        <taxon>Camelineae</taxon>
        <taxon>Arabidopsis</taxon>
    </lineage>
</organism>
<evidence type="ECO:0000313" key="1">
    <source>
        <dbReference type="EMBL" id="OAO99856.1"/>
    </source>
</evidence>
<dbReference type="AlphaFoldDB" id="A0A178V0K5"/>
<gene>
    <name evidence="1" type="ordered locus">AXX17_At4g18360</name>
</gene>
<name>A0A178V0K5_ARATH</name>